<dbReference type="GO" id="GO:0070525">
    <property type="term" value="P:tRNA threonylcarbamoyladenosine metabolic process"/>
    <property type="evidence" value="ECO:0007669"/>
    <property type="project" value="EnsemblFungi"/>
</dbReference>
<dbReference type="GO" id="GO:0071444">
    <property type="term" value="P:cellular response to pheromone"/>
    <property type="evidence" value="ECO:0007669"/>
    <property type="project" value="EnsemblFungi"/>
</dbReference>
<dbReference type="GO" id="GO:0031490">
    <property type="term" value="F:chromatin DNA binding"/>
    <property type="evidence" value="ECO:0007669"/>
    <property type="project" value="EnsemblFungi"/>
</dbReference>
<dbReference type="AlphaFoldDB" id="A0A1E3P4M5"/>
<comment type="similarity">
    <text evidence="1">Belongs to the CTAG/PCC1 family.</text>
</comment>
<dbReference type="PANTHER" id="PTHR31283:SF5">
    <property type="entry name" value="EKC_KEOPS COMPLEX SUBUNIT LAGE3"/>
    <property type="match status" value="1"/>
</dbReference>
<dbReference type="GO" id="GO:0000785">
    <property type="term" value="C:chromatin"/>
    <property type="evidence" value="ECO:0007669"/>
    <property type="project" value="EnsemblFungi"/>
</dbReference>
<dbReference type="GO" id="GO:0000722">
    <property type="term" value="P:telomere maintenance via recombination"/>
    <property type="evidence" value="ECO:0007669"/>
    <property type="project" value="EnsemblFungi"/>
</dbReference>
<gene>
    <name evidence="2" type="ORF">WICANDRAFT_31398</name>
</gene>
<evidence type="ECO:0000313" key="2">
    <source>
        <dbReference type="EMBL" id="ODQ60268.1"/>
    </source>
</evidence>
<dbReference type="InterPro" id="IPR015419">
    <property type="entry name" value="CTAG/Pcc1"/>
</dbReference>
<dbReference type="Pfam" id="PF09341">
    <property type="entry name" value="Pcc1"/>
    <property type="match status" value="1"/>
</dbReference>
<sequence length="81" mass="9073">VKIPFQTPQQATIAKKTLDPDPILKPSDISVQYSTKGEIFIAKFEAVSDRVLRVAVSSVLESLKTVIETIDEFEGKFDEYL</sequence>
<keyword evidence="3" id="KW-1185">Reference proteome</keyword>
<proteinExistence type="inferred from homology"/>
<reference evidence="2 3" key="1">
    <citation type="journal article" date="2016" name="Proc. Natl. Acad. Sci. U.S.A.">
        <title>Comparative genomics of biotechnologically important yeasts.</title>
        <authorList>
            <person name="Riley R."/>
            <person name="Haridas S."/>
            <person name="Wolfe K.H."/>
            <person name="Lopes M.R."/>
            <person name="Hittinger C.T."/>
            <person name="Goeker M."/>
            <person name="Salamov A.A."/>
            <person name="Wisecaver J.H."/>
            <person name="Long T.M."/>
            <person name="Calvey C.H."/>
            <person name="Aerts A.L."/>
            <person name="Barry K.W."/>
            <person name="Choi C."/>
            <person name="Clum A."/>
            <person name="Coughlan A.Y."/>
            <person name="Deshpande S."/>
            <person name="Douglass A.P."/>
            <person name="Hanson S.J."/>
            <person name="Klenk H.-P."/>
            <person name="LaButti K.M."/>
            <person name="Lapidus A."/>
            <person name="Lindquist E.A."/>
            <person name="Lipzen A.M."/>
            <person name="Meier-Kolthoff J.P."/>
            <person name="Ohm R.A."/>
            <person name="Otillar R.P."/>
            <person name="Pangilinan J.L."/>
            <person name="Peng Y."/>
            <person name="Rokas A."/>
            <person name="Rosa C.A."/>
            <person name="Scheuner C."/>
            <person name="Sibirny A.A."/>
            <person name="Slot J.C."/>
            <person name="Stielow J.B."/>
            <person name="Sun H."/>
            <person name="Kurtzman C.P."/>
            <person name="Blackwell M."/>
            <person name="Grigoriev I.V."/>
            <person name="Jeffries T.W."/>
        </authorList>
    </citation>
    <scope>NUCLEOTIDE SEQUENCE [LARGE SCALE GENOMIC DNA]</scope>
    <source>
        <strain evidence="3">ATCC 58044 / CBS 1984 / NCYC 433 / NRRL Y-366-8</strain>
    </source>
</reference>
<dbReference type="EMBL" id="KV454210">
    <property type="protein sequence ID" value="ODQ60268.1"/>
    <property type="molecule type" value="Genomic_DNA"/>
</dbReference>
<dbReference type="OrthoDB" id="10025739at2759"/>
<evidence type="ECO:0008006" key="4">
    <source>
        <dbReference type="Google" id="ProtNLM"/>
    </source>
</evidence>
<evidence type="ECO:0000256" key="1">
    <source>
        <dbReference type="ARBA" id="ARBA00007073"/>
    </source>
</evidence>
<dbReference type="Proteomes" id="UP000094112">
    <property type="component" value="Unassembled WGS sequence"/>
</dbReference>
<accession>A0A1E3P4M5</accession>
<organism evidence="2 3">
    <name type="scientific">Wickerhamomyces anomalus (strain ATCC 58044 / CBS 1984 / NCYC 433 / NRRL Y-366-8)</name>
    <name type="common">Yeast</name>
    <name type="synonym">Hansenula anomala</name>
    <dbReference type="NCBI Taxonomy" id="683960"/>
    <lineage>
        <taxon>Eukaryota</taxon>
        <taxon>Fungi</taxon>
        <taxon>Dikarya</taxon>
        <taxon>Ascomycota</taxon>
        <taxon>Saccharomycotina</taxon>
        <taxon>Saccharomycetes</taxon>
        <taxon>Phaffomycetales</taxon>
        <taxon>Wickerhamomycetaceae</taxon>
        <taxon>Wickerhamomyces</taxon>
    </lineage>
</organism>
<dbReference type="GO" id="GO:0045944">
    <property type="term" value="P:positive regulation of transcription by RNA polymerase II"/>
    <property type="evidence" value="ECO:0007669"/>
    <property type="project" value="EnsemblFungi"/>
</dbReference>
<dbReference type="GeneID" id="30199077"/>
<name>A0A1E3P4M5_WICAA</name>
<protein>
    <recommendedName>
        <fullName evidence="4">Transcription factor Pcc1</fullName>
    </recommendedName>
</protein>
<dbReference type="Gene3D" id="3.30.310.50">
    <property type="entry name" value="Alpha-D-phosphohexomutase, C-terminal domain"/>
    <property type="match status" value="1"/>
</dbReference>
<dbReference type="PANTHER" id="PTHR31283">
    <property type="entry name" value="EKC/KEOPS COMPLEX SUBUNIT PCC1 FAMILY MEMBER"/>
    <property type="match status" value="1"/>
</dbReference>
<dbReference type="RefSeq" id="XP_019039475.1">
    <property type="nucleotide sequence ID" value="XM_019181831.1"/>
</dbReference>
<evidence type="ECO:0000313" key="3">
    <source>
        <dbReference type="Proteomes" id="UP000094112"/>
    </source>
</evidence>
<dbReference type="GO" id="GO:0000408">
    <property type="term" value="C:EKC/KEOPS complex"/>
    <property type="evidence" value="ECO:0007669"/>
    <property type="project" value="EnsemblFungi"/>
</dbReference>
<feature type="non-terminal residue" evidence="2">
    <location>
        <position position="1"/>
    </location>
</feature>